<comment type="subcellular location">
    <subcellularLocation>
        <location evidence="1">Mitochondrion inner membrane</location>
    </subcellularLocation>
</comment>
<dbReference type="Proteomes" id="UP001212411">
    <property type="component" value="Chromosome 2"/>
</dbReference>
<dbReference type="KEGG" id="som:SOMG_05118"/>
<evidence type="ECO:0000256" key="1">
    <source>
        <dbReference type="ARBA" id="ARBA00004273"/>
    </source>
</evidence>
<dbReference type="AlphaFoldDB" id="A0AAE9WDA4"/>
<name>A0AAE9WDA4_9SCHI</name>
<keyword evidence="2" id="KW-0999">Mitochondrion inner membrane</keyword>
<dbReference type="Pfam" id="PF02238">
    <property type="entry name" value="COX7a"/>
    <property type="match status" value="1"/>
</dbReference>
<evidence type="ECO:0000313" key="7">
    <source>
        <dbReference type="Proteomes" id="UP001212411"/>
    </source>
</evidence>
<dbReference type="GeneID" id="80878581"/>
<keyword evidence="3" id="KW-0496">Mitochondrion</keyword>
<gene>
    <name evidence="6" type="primary">cox7</name>
    <name evidence="6" type="ORF">SOMG_05118</name>
</gene>
<protein>
    <submittedName>
        <fullName evidence="6">Cytochrome c oxidase subunit VII Cox7</fullName>
    </submittedName>
</protein>
<proteinExistence type="predicted"/>
<feature type="transmembrane region" description="Helical" evidence="5">
    <location>
        <begin position="28"/>
        <end position="47"/>
    </location>
</feature>
<keyword evidence="5" id="KW-0812">Transmembrane</keyword>
<sequence length="58" mass="6582">MKNLIVQRQRFLQSIHRPTYLQRPGSGFLVYPFYAAMGGISLLSVYFTGKLLMVSSQA</sequence>
<evidence type="ECO:0000313" key="6">
    <source>
        <dbReference type="EMBL" id="WBW74085.1"/>
    </source>
</evidence>
<reference evidence="6 7" key="1">
    <citation type="journal article" date="2023" name="G3 (Bethesda)">
        <title>A high-quality reference genome for the fission yeast Schizosaccharomyces osmophilus.</title>
        <authorList>
            <person name="Jia G.S."/>
            <person name="Zhang W.C."/>
            <person name="Liang Y."/>
            <person name="Liu X.H."/>
            <person name="Rhind N."/>
            <person name="Pidoux A."/>
            <person name="Brysch-Herzberg M."/>
            <person name="Du L.L."/>
        </authorList>
    </citation>
    <scope>NUCLEOTIDE SEQUENCE [LARGE SCALE GENOMIC DNA]</scope>
    <source>
        <strain evidence="6 7">CBS 15793</strain>
    </source>
</reference>
<dbReference type="GO" id="GO:0005743">
    <property type="term" value="C:mitochondrial inner membrane"/>
    <property type="evidence" value="ECO:0007669"/>
    <property type="project" value="UniProtKB-SubCell"/>
</dbReference>
<keyword evidence="5" id="KW-1133">Transmembrane helix</keyword>
<dbReference type="RefSeq" id="XP_056038328.1">
    <property type="nucleotide sequence ID" value="XM_056183892.1"/>
</dbReference>
<evidence type="ECO:0000256" key="3">
    <source>
        <dbReference type="ARBA" id="ARBA00023128"/>
    </source>
</evidence>
<keyword evidence="7" id="KW-1185">Reference proteome</keyword>
<keyword evidence="4 5" id="KW-0472">Membrane</keyword>
<evidence type="ECO:0000256" key="2">
    <source>
        <dbReference type="ARBA" id="ARBA00022792"/>
    </source>
</evidence>
<dbReference type="EMBL" id="CP115612">
    <property type="protein sequence ID" value="WBW74085.1"/>
    <property type="molecule type" value="Genomic_DNA"/>
</dbReference>
<dbReference type="InterPro" id="IPR039297">
    <property type="entry name" value="COX7a"/>
</dbReference>
<evidence type="ECO:0000256" key="5">
    <source>
        <dbReference type="SAM" id="Phobius"/>
    </source>
</evidence>
<accession>A0AAE9WDA4</accession>
<organism evidence="6 7">
    <name type="scientific">Schizosaccharomyces osmophilus</name>
    <dbReference type="NCBI Taxonomy" id="2545709"/>
    <lineage>
        <taxon>Eukaryota</taxon>
        <taxon>Fungi</taxon>
        <taxon>Dikarya</taxon>
        <taxon>Ascomycota</taxon>
        <taxon>Taphrinomycotina</taxon>
        <taxon>Schizosaccharomycetes</taxon>
        <taxon>Schizosaccharomycetales</taxon>
        <taxon>Schizosaccharomycetaceae</taxon>
        <taxon>Schizosaccharomyces</taxon>
    </lineage>
</organism>
<evidence type="ECO:0000256" key="4">
    <source>
        <dbReference type="ARBA" id="ARBA00023136"/>
    </source>
</evidence>